<dbReference type="OrthoDB" id="432970at2759"/>
<evidence type="ECO:0000256" key="1">
    <source>
        <dbReference type="SAM" id="MobiDB-lite"/>
    </source>
</evidence>
<comment type="caution">
    <text evidence="2">The sequence shown here is derived from an EMBL/GenBank/DDBJ whole genome shotgun (WGS) entry which is preliminary data.</text>
</comment>
<reference evidence="2 3" key="1">
    <citation type="journal article" date="2018" name="PLoS ONE">
        <title>The draft genome of Kipferlia bialata reveals reductive genome evolution in fornicate parasites.</title>
        <authorList>
            <person name="Tanifuji G."/>
            <person name="Takabayashi S."/>
            <person name="Kume K."/>
            <person name="Takagi M."/>
            <person name="Nakayama T."/>
            <person name="Kamikawa R."/>
            <person name="Inagaki Y."/>
            <person name="Hashimoto T."/>
        </authorList>
    </citation>
    <scope>NUCLEOTIDE SEQUENCE [LARGE SCALE GENOMIC DNA]</scope>
    <source>
        <strain evidence="2">NY0173</strain>
    </source>
</reference>
<evidence type="ECO:0000313" key="3">
    <source>
        <dbReference type="Proteomes" id="UP000265618"/>
    </source>
</evidence>
<accession>A0A9K3CTK7</accession>
<name>A0A9K3CTK7_9EUKA</name>
<gene>
    <name evidence="2" type="ORF">KIPB_003532</name>
</gene>
<protein>
    <submittedName>
        <fullName evidence="2">Uncharacterized protein</fullName>
    </submittedName>
</protein>
<dbReference type="AlphaFoldDB" id="A0A9K3CTK7"/>
<sequence length="1270" mass="138474">MIVAHTVRAWNKKIRPTRSNPNAEGIKRRVKGETLNTLASYLWRVMYDAYLSPKDLVRLRNTCRKLVEEIESLTYGPDNARVLPDTPPVPHTQYSPVELPSVPAVRMGMATAQQLLPVLQLWAETGPVNFNKCCARSRTDVHLARYQASTGTQTNHSGRPSIKSMPALGKELRVCAKALIQRGLGICMDGKTLEKQLDYVVDGSYTGAPDEYAVANPTMYRVGDYRECLDSPLTCRPLWTAHYGTQPILGYPSKTDSHKLRSDLECESIFVSWLKCLGTAMTSERVEITLLAGDCLQLLLERSLSPHMHCYADTPVTKRVILSYSPHASKGAPAKRDRVFVYDYITASNMADYIGLLNLLVVVPGFLRTPGVSVMHAVALHRISSETTTQSLDGYLRAATGVRVRDLPHVFGVRALREEEEEQRGSEMLAFSILRSASIGTDQRSEGLTGGSSMYGHTNLSFTPTPVPLPPPCIDIGIGIHTHTHIYIYIYNIVSPQGEAASGHVHRCLMGVLHKTLPASPNGNVGHSLPCLSTFCALVAIGCRRGLYQAQAPDAMEAPHYLGVPVGLDCDTLSVCGEDRVGTGRVLRGETKVHIPDGQSVVSLYRVHLASPMPRFMAAVCGKAPEGSKHPLFHVGTHDGMYLAPSLFATMAEYGIDTRVTGGEDICLCVRVLDTEGEERDAEGEGGWDWAEEERDEDGTALRSGDILTHVTMVPRRVLCPDVDMSSNKYAPSMESLMKGEGMSMGLFQLMSTTGLAPGMKSIQDGFNYGTPAISGSLGADKGGCHLGGVATVDTTGRSTSWMVKSGSVQSYALYGVGPVPFDASLCTCLRKSVMSPYSRKLQVACAQSPVKGPSVHCRKGVRLEACSVCPYTPYVPPPHESVGVGVRELRWSRHEGSTRLTFEVVIPTSVSDSFVKDTNQLPTVVPIKDPKYTLPGTLDAYIKRGVPLFEKTIVGVDYCDVYSVKVMLGKKRVGAAAFPVPVNTTPVKIQISRSRRFVRVVLDTAAYTLPGPASEAMVSLSPTHLMPLIEPKADIGNNGMVPWGDITLRGRSDPNMIKTMTMGSGRLVQCLGMAVQQRRAAMRGLINVGDTLQMMFVQHVLEGERFFMLMDTDLLSTPGQPGTNVGMVYVHGLYRTAASCVLDVSLALNADVPPWDVNDLAGGLHRLAASQCDTKRGERCIKCNSLELQQLGRIFNYCSRHTADAAVHPDIHKNLPQTVHKYLVRLGILPTHAGVCLNEKAPQMTEAASKYVAYASDPVQWMREGAINY</sequence>
<dbReference type="EMBL" id="BDIP01000683">
    <property type="protein sequence ID" value="GIQ82401.1"/>
    <property type="molecule type" value="Genomic_DNA"/>
</dbReference>
<organism evidence="2 3">
    <name type="scientific">Kipferlia bialata</name>
    <dbReference type="NCBI Taxonomy" id="797122"/>
    <lineage>
        <taxon>Eukaryota</taxon>
        <taxon>Metamonada</taxon>
        <taxon>Carpediemonas-like organisms</taxon>
        <taxon>Kipferlia</taxon>
    </lineage>
</organism>
<feature type="region of interest" description="Disordered" evidence="1">
    <location>
        <begin position="680"/>
        <end position="700"/>
    </location>
</feature>
<keyword evidence="3" id="KW-1185">Reference proteome</keyword>
<proteinExistence type="predicted"/>
<dbReference type="Proteomes" id="UP000265618">
    <property type="component" value="Unassembled WGS sequence"/>
</dbReference>
<evidence type="ECO:0000313" key="2">
    <source>
        <dbReference type="EMBL" id="GIQ82401.1"/>
    </source>
</evidence>
<feature type="compositionally biased region" description="Acidic residues" evidence="1">
    <location>
        <begin position="680"/>
        <end position="699"/>
    </location>
</feature>